<accession>A0A6P7H0S3</accession>
<evidence type="ECO:0000313" key="2">
    <source>
        <dbReference type="RefSeq" id="XP_028149640.1"/>
    </source>
</evidence>
<proteinExistence type="predicted"/>
<name>A0A6P7H0S3_DIAVI</name>
<feature type="signal peptide" evidence="1">
    <location>
        <begin position="1"/>
        <end position="19"/>
    </location>
</feature>
<feature type="chain" id="PRO_5027634445" evidence="1">
    <location>
        <begin position="20"/>
        <end position="120"/>
    </location>
</feature>
<dbReference type="RefSeq" id="XP_028149640.1">
    <property type="nucleotide sequence ID" value="XM_028293839.1"/>
</dbReference>
<sequence>MCKYLLLIFAVCVVAAVVADEEDGFFDPFTIAKNKKEIQEFLFDHYKEIFTKYDESPEQKLQKIASFRANFNLLLDCHFKYKENVEAKKSCNIKYKLPDSLTEDDALNIFFVKRQNTEER</sequence>
<reference evidence="2" key="1">
    <citation type="submission" date="2025-08" db="UniProtKB">
        <authorList>
            <consortium name="RefSeq"/>
        </authorList>
    </citation>
    <scope>IDENTIFICATION</scope>
</reference>
<dbReference type="AlphaFoldDB" id="A0A6P7H0S3"/>
<evidence type="ECO:0000256" key="1">
    <source>
        <dbReference type="SAM" id="SignalP"/>
    </source>
</evidence>
<protein>
    <submittedName>
        <fullName evidence="2">Uncharacterized protein LOC114343024</fullName>
    </submittedName>
</protein>
<dbReference type="InParanoid" id="A0A6P7H0S3"/>
<organism evidence="2">
    <name type="scientific">Diabrotica virgifera virgifera</name>
    <name type="common">western corn rootworm</name>
    <dbReference type="NCBI Taxonomy" id="50390"/>
    <lineage>
        <taxon>Eukaryota</taxon>
        <taxon>Metazoa</taxon>
        <taxon>Ecdysozoa</taxon>
        <taxon>Arthropoda</taxon>
        <taxon>Hexapoda</taxon>
        <taxon>Insecta</taxon>
        <taxon>Pterygota</taxon>
        <taxon>Neoptera</taxon>
        <taxon>Endopterygota</taxon>
        <taxon>Coleoptera</taxon>
        <taxon>Polyphaga</taxon>
        <taxon>Cucujiformia</taxon>
        <taxon>Chrysomeloidea</taxon>
        <taxon>Chrysomelidae</taxon>
        <taxon>Galerucinae</taxon>
        <taxon>Diabroticina</taxon>
        <taxon>Diabroticites</taxon>
        <taxon>Diabrotica</taxon>
    </lineage>
</organism>
<gene>
    <name evidence="2" type="primary">LOC114343024</name>
</gene>
<keyword evidence="1" id="KW-0732">Signal</keyword>